<feature type="compositionally biased region" description="Polar residues" evidence="1">
    <location>
        <begin position="1"/>
        <end position="11"/>
    </location>
</feature>
<dbReference type="AlphaFoldDB" id="A0A7S4D204"/>
<dbReference type="EMBL" id="HBJA01069500">
    <property type="protein sequence ID" value="CAE0813283.1"/>
    <property type="molecule type" value="Transcribed_RNA"/>
</dbReference>
<proteinExistence type="predicted"/>
<protein>
    <submittedName>
        <fullName evidence="2">Uncharacterized protein</fullName>
    </submittedName>
</protein>
<accession>A0A7S4D204</accession>
<organism evidence="2">
    <name type="scientific">Eutreptiella gymnastica</name>
    <dbReference type="NCBI Taxonomy" id="73025"/>
    <lineage>
        <taxon>Eukaryota</taxon>
        <taxon>Discoba</taxon>
        <taxon>Euglenozoa</taxon>
        <taxon>Euglenida</taxon>
        <taxon>Spirocuta</taxon>
        <taxon>Euglenophyceae</taxon>
        <taxon>Eutreptiales</taxon>
        <taxon>Eutreptiaceae</taxon>
        <taxon>Eutreptiella</taxon>
    </lineage>
</organism>
<gene>
    <name evidence="2" type="ORF">EGYM00163_LOCUS24434</name>
</gene>
<reference evidence="2" key="1">
    <citation type="submission" date="2021-01" db="EMBL/GenBank/DDBJ databases">
        <authorList>
            <person name="Corre E."/>
            <person name="Pelletier E."/>
            <person name="Niang G."/>
            <person name="Scheremetjew M."/>
            <person name="Finn R."/>
            <person name="Kale V."/>
            <person name="Holt S."/>
            <person name="Cochrane G."/>
            <person name="Meng A."/>
            <person name="Brown T."/>
            <person name="Cohen L."/>
        </authorList>
    </citation>
    <scope>NUCLEOTIDE SEQUENCE</scope>
    <source>
        <strain evidence="2">CCMP1594</strain>
    </source>
</reference>
<evidence type="ECO:0000256" key="1">
    <source>
        <dbReference type="SAM" id="MobiDB-lite"/>
    </source>
</evidence>
<evidence type="ECO:0000313" key="2">
    <source>
        <dbReference type="EMBL" id="CAE0813283.1"/>
    </source>
</evidence>
<feature type="region of interest" description="Disordered" evidence="1">
    <location>
        <begin position="1"/>
        <end position="20"/>
    </location>
</feature>
<sequence>MQQFGSQTASPSHPECPHAQASSAVSAPTFLPLHTCMALCRPATAPSWFAGVVFARLALCVGTRPEVACCHTPSPCTQFDPSDHLHILQLITITDLATVHFHILRLTTIALQDRPPSYHKTDQHSFSRRHTDVSAESCFCSMAPAMLQFELICFGTSPHQSLCTWCGEFDLCWDKPPPIPLHMVWGV</sequence>
<name>A0A7S4D204_9EUGL</name>